<dbReference type="Gene3D" id="3.30.2400.10">
    <property type="entry name" value="Major capsid protein gp5"/>
    <property type="match status" value="1"/>
</dbReference>
<gene>
    <name evidence="3" type="ORF">JNW91_14070</name>
</gene>
<comment type="caution">
    <text evidence="3">The sequence shown here is derived from an EMBL/GenBank/DDBJ whole genome shotgun (WGS) entry which is preliminary data.</text>
</comment>
<dbReference type="InterPro" id="IPR024455">
    <property type="entry name" value="Phage_capsid"/>
</dbReference>
<keyword evidence="4" id="KW-1185">Reference proteome</keyword>
<feature type="domain" description="Phage capsid-like C-terminal" evidence="2">
    <location>
        <begin position="166"/>
        <end position="440"/>
    </location>
</feature>
<evidence type="ECO:0000313" key="3">
    <source>
        <dbReference type="EMBL" id="MBM0232887.1"/>
    </source>
</evidence>
<evidence type="ECO:0000313" key="4">
    <source>
        <dbReference type="Proteomes" id="UP000601027"/>
    </source>
</evidence>
<dbReference type="InterPro" id="IPR054612">
    <property type="entry name" value="Phage_capsid-like_C"/>
</dbReference>
<accession>A0ABS1XUE0</accession>
<comment type="subcellular location">
    <subcellularLocation>
        <location evidence="1">Virion</location>
    </subcellularLocation>
</comment>
<dbReference type="EMBL" id="JAEVHM010000056">
    <property type="protein sequence ID" value="MBM0232887.1"/>
    <property type="molecule type" value="Genomic_DNA"/>
</dbReference>
<name>A0ABS1XUE0_9ACTN</name>
<dbReference type="SUPFAM" id="SSF56563">
    <property type="entry name" value="Major capsid protein gp5"/>
    <property type="match status" value="1"/>
</dbReference>
<dbReference type="NCBIfam" id="TIGR01554">
    <property type="entry name" value="major_cap_HK97"/>
    <property type="match status" value="1"/>
</dbReference>
<protein>
    <submittedName>
        <fullName evidence="3">Phage major capsid protein</fullName>
    </submittedName>
</protein>
<sequence>MPLKGIPTASELREQPTNQTPAEWWKAADKARNAHLDAAGDIAEKGRLDGRDKFLASEQRDYDEHVDQVTRLDHLMANIVRDHPELNEVDRAGVVPPTNGRTGLRNKATLAKGDSMAAWAQANGHIHPEHLEDGGLTFGEYISARVTGRGSKQVRNAMSEGNLAGGGYLVPTILSTQLIDMARNKARVLQAGATVVPMANATVDLAKWAGDPTATWHTENAAVTASDATLARVRLQAKTLMSLVVVSRELVEDAEPVSVDSALRQAFASQFGLTIDAAGLYGTGVAPQPLGVKATSGVTVTPIATNGQALANWDPLVNAVYTVRSANEEPNAIIYSGRTSKNLALLKDTTNQPLRMPDYLDGIARYETQQIPNNLVVGTSGTTTSDIFAGDWSQLLFGVRTELQVTPLTERYAENGQIGFVCWWRGDFAVARTSAFAVTTGIL</sequence>
<proteinExistence type="predicted"/>
<reference evidence="3 4" key="1">
    <citation type="submission" date="2021-01" db="EMBL/GenBank/DDBJ databases">
        <title>Draft genome sequence of Micromonospora sp. strain STR1_7.</title>
        <authorList>
            <person name="Karlyshev A."/>
            <person name="Jawad R."/>
        </authorList>
    </citation>
    <scope>NUCLEOTIDE SEQUENCE [LARGE SCALE GENOMIC DNA]</scope>
    <source>
        <strain evidence="3 4">STR1-7</strain>
    </source>
</reference>
<dbReference type="Gene3D" id="3.30.2320.10">
    <property type="entry name" value="hypothetical protein PF0899 domain"/>
    <property type="match status" value="1"/>
</dbReference>
<dbReference type="RefSeq" id="WP_203175358.1">
    <property type="nucleotide sequence ID" value="NZ_JAEVHM010000056.1"/>
</dbReference>
<organism evidence="3 4">
    <name type="scientific">Micromonospora parastrephiae</name>
    <dbReference type="NCBI Taxonomy" id="2806101"/>
    <lineage>
        <taxon>Bacteria</taxon>
        <taxon>Bacillati</taxon>
        <taxon>Actinomycetota</taxon>
        <taxon>Actinomycetes</taxon>
        <taxon>Micromonosporales</taxon>
        <taxon>Micromonosporaceae</taxon>
        <taxon>Micromonospora</taxon>
    </lineage>
</organism>
<evidence type="ECO:0000259" key="2">
    <source>
        <dbReference type="Pfam" id="PF05065"/>
    </source>
</evidence>
<evidence type="ECO:0000256" key="1">
    <source>
        <dbReference type="ARBA" id="ARBA00004328"/>
    </source>
</evidence>
<dbReference type="Proteomes" id="UP000601027">
    <property type="component" value="Unassembled WGS sequence"/>
</dbReference>
<dbReference type="Pfam" id="PF05065">
    <property type="entry name" value="Phage_capsid"/>
    <property type="match status" value="1"/>
</dbReference>